<dbReference type="EMBL" id="JAHMHR010000074">
    <property type="protein sequence ID" value="KAK1658363.1"/>
    <property type="molecule type" value="Genomic_DNA"/>
</dbReference>
<reference evidence="2" key="1">
    <citation type="submission" date="2021-06" db="EMBL/GenBank/DDBJ databases">
        <title>Comparative genomics, transcriptomics and evolutionary studies reveal genomic signatures of adaptation to plant cell wall in hemibiotrophic fungi.</title>
        <authorList>
            <consortium name="DOE Joint Genome Institute"/>
            <person name="Baroncelli R."/>
            <person name="Diaz J.F."/>
            <person name="Benocci T."/>
            <person name="Peng M."/>
            <person name="Battaglia E."/>
            <person name="Haridas S."/>
            <person name="Andreopoulos W."/>
            <person name="Labutti K."/>
            <person name="Pangilinan J."/>
            <person name="Floch G.L."/>
            <person name="Makela M.R."/>
            <person name="Henrissat B."/>
            <person name="Grigoriev I.V."/>
            <person name="Crouch J.A."/>
            <person name="De Vries R.P."/>
            <person name="Sukno S.A."/>
            <person name="Thon M.R."/>
        </authorList>
    </citation>
    <scope>NUCLEOTIDE SEQUENCE</scope>
    <source>
        <strain evidence="2">CBS 193.32</strain>
    </source>
</reference>
<evidence type="ECO:0000313" key="2">
    <source>
        <dbReference type="EMBL" id="KAK1658363.1"/>
    </source>
</evidence>
<feature type="region of interest" description="Disordered" evidence="1">
    <location>
        <begin position="1"/>
        <end position="21"/>
    </location>
</feature>
<evidence type="ECO:0000256" key="1">
    <source>
        <dbReference type="SAM" id="MobiDB-lite"/>
    </source>
</evidence>
<evidence type="ECO:0000313" key="3">
    <source>
        <dbReference type="Proteomes" id="UP001224890"/>
    </source>
</evidence>
<comment type="caution">
    <text evidence="2">The sequence shown here is derived from an EMBL/GenBank/DDBJ whole genome shotgun (WGS) entry which is preliminary data.</text>
</comment>
<organism evidence="2 3">
    <name type="scientific">Colletotrichum godetiae</name>
    <dbReference type="NCBI Taxonomy" id="1209918"/>
    <lineage>
        <taxon>Eukaryota</taxon>
        <taxon>Fungi</taxon>
        <taxon>Dikarya</taxon>
        <taxon>Ascomycota</taxon>
        <taxon>Pezizomycotina</taxon>
        <taxon>Sordariomycetes</taxon>
        <taxon>Hypocreomycetidae</taxon>
        <taxon>Glomerellales</taxon>
        <taxon>Glomerellaceae</taxon>
        <taxon>Colletotrichum</taxon>
        <taxon>Colletotrichum acutatum species complex</taxon>
    </lineage>
</organism>
<sequence>MPNALRTGPSQPPQTPDQTPRHLYRVFDTNSKGQTSETQVSSEHSSVLTLPGRNRGWTGFLEKDDYQGIRATRLVQHLNWEVVPPYGSGLGTIKLGPSTRKAPFPRLVNDGLFDIFPHLNPESVEDGLANRVVELRNEVEGKIRKALTLGVTCFGPKLSGPFAAMLLSMLDYPSRLSAEAMTTFLTLYSQPTHFLVEPVEVPAEGPWGVYRYHGFVKEIMMYEKAGEAKREAVKQKTAELPEQVDYVRISRNLTVYARCPPGPVNQ</sequence>
<protein>
    <submittedName>
        <fullName evidence="2">Uncharacterized protein</fullName>
    </submittedName>
</protein>
<dbReference type="Proteomes" id="UP001224890">
    <property type="component" value="Unassembled WGS sequence"/>
</dbReference>
<accession>A0AAJ0A8B0</accession>
<proteinExistence type="predicted"/>
<gene>
    <name evidence="2" type="ORF">BDP55DRAFT_720679</name>
</gene>
<dbReference type="RefSeq" id="XP_060423127.1">
    <property type="nucleotide sequence ID" value="XM_060578481.1"/>
</dbReference>
<name>A0AAJ0A8B0_9PEZI</name>
<dbReference type="AlphaFoldDB" id="A0AAJ0A8B0"/>
<dbReference type="GeneID" id="85463007"/>
<keyword evidence="3" id="KW-1185">Reference proteome</keyword>